<evidence type="ECO:0000313" key="4">
    <source>
        <dbReference type="Proteomes" id="UP000248330"/>
    </source>
</evidence>
<feature type="domain" description="DUF2061" evidence="2">
    <location>
        <begin position="1"/>
        <end position="52"/>
    </location>
</feature>
<gene>
    <name evidence="3" type="ORF">C8D93_10154</name>
</gene>
<sequence>MIKTFSFGAMHISVAFVVVWAMTGDWMTGGLVALVEPCVNTVAYHFHEKVWKRWQRRDDASALPLMHAH</sequence>
<dbReference type="RefSeq" id="WP_110263176.1">
    <property type="nucleotide sequence ID" value="NZ_CAKZQT010000040.1"/>
</dbReference>
<evidence type="ECO:0000259" key="2">
    <source>
        <dbReference type="Pfam" id="PF09834"/>
    </source>
</evidence>
<keyword evidence="1" id="KW-0472">Membrane</keyword>
<dbReference type="InterPro" id="IPR018638">
    <property type="entry name" value="DUF2061_membrane"/>
</dbReference>
<keyword evidence="1" id="KW-1133">Transmembrane helix</keyword>
<organism evidence="3 4">
    <name type="scientific">Sinimarinibacterium flocculans</name>
    <dbReference type="NCBI Taxonomy" id="985250"/>
    <lineage>
        <taxon>Bacteria</taxon>
        <taxon>Pseudomonadati</taxon>
        <taxon>Pseudomonadota</taxon>
        <taxon>Gammaproteobacteria</taxon>
        <taxon>Nevskiales</taxon>
        <taxon>Nevskiaceae</taxon>
        <taxon>Sinimarinibacterium</taxon>
    </lineage>
</organism>
<dbReference type="OrthoDB" id="9133582at2"/>
<evidence type="ECO:0000313" key="3">
    <source>
        <dbReference type="EMBL" id="PXV71016.1"/>
    </source>
</evidence>
<name>A0A318END3_9GAMM</name>
<keyword evidence="4" id="KW-1185">Reference proteome</keyword>
<protein>
    <submittedName>
        <fullName evidence="3">Putative membrane protein</fullName>
    </submittedName>
</protein>
<accession>A0A318END3</accession>
<evidence type="ECO:0000256" key="1">
    <source>
        <dbReference type="SAM" id="Phobius"/>
    </source>
</evidence>
<reference evidence="3 4" key="1">
    <citation type="submission" date="2018-04" db="EMBL/GenBank/DDBJ databases">
        <title>Genomic Encyclopedia of Type Strains, Phase IV (KMG-IV): sequencing the most valuable type-strain genomes for metagenomic binning, comparative biology and taxonomic classification.</title>
        <authorList>
            <person name="Goeker M."/>
        </authorList>
    </citation>
    <scope>NUCLEOTIDE SEQUENCE [LARGE SCALE GENOMIC DNA]</scope>
    <source>
        <strain evidence="3 4">DSM 104150</strain>
    </source>
</reference>
<proteinExistence type="predicted"/>
<dbReference type="Pfam" id="PF09834">
    <property type="entry name" value="DUF2061"/>
    <property type="match status" value="1"/>
</dbReference>
<feature type="transmembrane region" description="Helical" evidence="1">
    <location>
        <begin position="7"/>
        <end position="23"/>
    </location>
</feature>
<comment type="caution">
    <text evidence="3">The sequence shown here is derived from an EMBL/GenBank/DDBJ whole genome shotgun (WGS) entry which is preliminary data.</text>
</comment>
<dbReference type="EMBL" id="QICN01000001">
    <property type="protein sequence ID" value="PXV71016.1"/>
    <property type="molecule type" value="Genomic_DNA"/>
</dbReference>
<dbReference type="Proteomes" id="UP000248330">
    <property type="component" value="Unassembled WGS sequence"/>
</dbReference>
<dbReference type="AlphaFoldDB" id="A0A318END3"/>
<keyword evidence="1" id="KW-0812">Transmembrane</keyword>